<evidence type="ECO:0000256" key="1">
    <source>
        <dbReference type="SAM" id="MobiDB-lite"/>
    </source>
</evidence>
<accession>A0A4Y7SYG7</accession>
<name>A0A4Y7SYG7_COPMI</name>
<keyword evidence="2" id="KW-0472">Membrane</keyword>
<keyword evidence="2" id="KW-0812">Transmembrane</keyword>
<proteinExistence type="predicted"/>
<dbReference type="Proteomes" id="UP000298030">
    <property type="component" value="Unassembled WGS sequence"/>
</dbReference>
<reference evidence="3 4" key="1">
    <citation type="journal article" date="2019" name="Nat. Ecol. Evol.">
        <title>Megaphylogeny resolves global patterns of mushroom evolution.</title>
        <authorList>
            <person name="Varga T."/>
            <person name="Krizsan K."/>
            <person name="Foldi C."/>
            <person name="Dima B."/>
            <person name="Sanchez-Garcia M."/>
            <person name="Sanchez-Ramirez S."/>
            <person name="Szollosi G.J."/>
            <person name="Szarkandi J.G."/>
            <person name="Papp V."/>
            <person name="Albert L."/>
            <person name="Andreopoulos W."/>
            <person name="Angelini C."/>
            <person name="Antonin V."/>
            <person name="Barry K.W."/>
            <person name="Bougher N.L."/>
            <person name="Buchanan P."/>
            <person name="Buyck B."/>
            <person name="Bense V."/>
            <person name="Catcheside P."/>
            <person name="Chovatia M."/>
            <person name="Cooper J."/>
            <person name="Damon W."/>
            <person name="Desjardin D."/>
            <person name="Finy P."/>
            <person name="Geml J."/>
            <person name="Haridas S."/>
            <person name="Hughes K."/>
            <person name="Justo A."/>
            <person name="Karasinski D."/>
            <person name="Kautmanova I."/>
            <person name="Kiss B."/>
            <person name="Kocsube S."/>
            <person name="Kotiranta H."/>
            <person name="LaButti K.M."/>
            <person name="Lechner B.E."/>
            <person name="Liimatainen K."/>
            <person name="Lipzen A."/>
            <person name="Lukacs Z."/>
            <person name="Mihaltcheva S."/>
            <person name="Morgado L.N."/>
            <person name="Niskanen T."/>
            <person name="Noordeloos M.E."/>
            <person name="Ohm R.A."/>
            <person name="Ortiz-Santana B."/>
            <person name="Ovrebo C."/>
            <person name="Racz N."/>
            <person name="Riley R."/>
            <person name="Savchenko A."/>
            <person name="Shiryaev A."/>
            <person name="Soop K."/>
            <person name="Spirin V."/>
            <person name="Szebenyi C."/>
            <person name="Tomsovsky M."/>
            <person name="Tulloss R.E."/>
            <person name="Uehling J."/>
            <person name="Grigoriev I.V."/>
            <person name="Vagvolgyi C."/>
            <person name="Papp T."/>
            <person name="Martin F.M."/>
            <person name="Miettinen O."/>
            <person name="Hibbett D.S."/>
            <person name="Nagy L.G."/>
        </authorList>
    </citation>
    <scope>NUCLEOTIDE SEQUENCE [LARGE SCALE GENOMIC DNA]</scope>
    <source>
        <strain evidence="3 4">FP101781</strain>
    </source>
</reference>
<feature type="transmembrane region" description="Helical" evidence="2">
    <location>
        <begin position="194"/>
        <end position="215"/>
    </location>
</feature>
<comment type="caution">
    <text evidence="3">The sequence shown here is derived from an EMBL/GenBank/DDBJ whole genome shotgun (WGS) entry which is preliminary data.</text>
</comment>
<keyword evidence="2" id="KW-1133">Transmembrane helix</keyword>
<gene>
    <name evidence="3" type="ORF">FA13DRAFT_1102405</name>
</gene>
<feature type="transmembrane region" description="Helical" evidence="2">
    <location>
        <begin position="21"/>
        <end position="46"/>
    </location>
</feature>
<feature type="compositionally biased region" description="Low complexity" evidence="1">
    <location>
        <begin position="54"/>
        <end position="94"/>
    </location>
</feature>
<dbReference type="AlphaFoldDB" id="A0A4Y7SYG7"/>
<evidence type="ECO:0000313" key="4">
    <source>
        <dbReference type="Proteomes" id="UP000298030"/>
    </source>
</evidence>
<keyword evidence="4" id="KW-1185">Reference proteome</keyword>
<organism evidence="3 4">
    <name type="scientific">Coprinellus micaceus</name>
    <name type="common">Glistening ink-cap mushroom</name>
    <name type="synonym">Coprinus micaceus</name>
    <dbReference type="NCBI Taxonomy" id="71717"/>
    <lineage>
        <taxon>Eukaryota</taxon>
        <taxon>Fungi</taxon>
        <taxon>Dikarya</taxon>
        <taxon>Basidiomycota</taxon>
        <taxon>Agaricomycotina</taxon>
        <taxon>Agaricomycetes</taxon>
        <taxon>Agaricomycetidae</taxon>
        <taxon>Agaricales</taxon>
        <taxon>Agaricineae</taxon>
        <taxon>Psathyrellaceae</taxon>
        <taxon>Coprinellus</taxon>
    </lineage>
</organism>
<evidence type="ECO:0000313" key="3">
    <source>
        <dbReference type="EMBL" id="TEB26269.1"/>
    </source>
</evidence>
<dbReference type="EMBL" id="QPFP01000050">
    <property type="protein sequence ID" value="TEB26269.1"/>
    <property type="molecule type" value="Genomic_DNA"/>
</dbReference>
<feature type="transmembrane region" description="Helical" evidence="2">
    <location>
        <begin position="166"/>
        <end position="187"/>
    </location>
</feature>
<feature type="region of interest" description="Disordered" evidence="1">
    <location>
        <begin position="54"/>
        <end position="98"/>
    </location>
</feature>
<sequence>MEMEMEEVGTGCTNPDGGVRTALAFSSVGVLLGCVAGAGACVWFGWGSSSPSSHSSSASHSPSRSTSSSHPSSSRALSSHSSGWTSSTPSSPTKPTRRPFVTSLLPRFINFPSPCMRIRRVPACRRALNVGCVGFASRNNSVRRRSVGGTPTLPSWLVVSVRQVRFFGYLSVVSSSSSVFGVLRLALFLGVFPFCSFFGLVLVFVFFVLFFLSIAPSLSRILSLPPPSFHSSMELANPLANTHLHEIGRWQKARRRAPCTCTSSISRGGVGQPVWMRLLSCFLSCFLSFLRRRSSRLSSSFLPLFSSPLRVVVAVVKSLAQLPPRTLESLARVLRYRVLQLSTWFCSASPSFGFAPRTLRVFVTAPSSPVLLRTFFFIAKARVFVRAVSSVDPFALGGPRALCHGSLLDSVRPGPGCAYTAWTFIPFRTTNIYA</sequence>
<evidence type="ECO:0000256" key="2">
    <source>
        <dbReference type="SAM" id="Phobius"/>
    </source>
</evidence>
<protein>
    <submittedName>
        <fullName evidence="3">Uncharacterized protein</fullName>
    </submittedName>
</protein>